<name>A0A2A2KRT6_9BILA</name>
<dbReference type="STRING" id="2018661.A0A2A2KRT6"/>
<dbReference type="OrthoDB" id="5832750at2759"/>
<comment type="caution">
    <text evidence="1">Lacks conserved residue(s) required for the propagation of feature annotation.</text>
</comment>
<keyword evidence="6" id="KW-1185">Reference proteome</keyword>
<feature type="domain" description="ShKT" evidence="4">
    <location>
        <begin position="119"/>
        <end position="156"/>
    </location>
</feature>
<dbReference type="PANTHER" id="PTHR21724">
    <property type="entry name" value="SHKT DOMAIN-CONTAINING PROTEIN"/>
    <property type="match status" value="1"/>
</dbReference>
<evidence type="ECO:0000313" key="6">
    <source>
        <dbReference type="Proteomes" id="UP000218231"/>
    </source>
</evidence>
<reference evidence="5 6" key="1">
    <citation type="journal article" date="2017" name="Curr. Biol.">
        <title>Genome architecture and evolution of a unichromosomal asexual nematode.</title>
        <authorList>
            <person name="Fradin H."/>
            <person name="Zegar C."/>
            <person name="Gutwein M."/>
            <person name="Lucas J."/>
            <person name="Kovtun M."/>
            <person name="Corcoran D."/>
            <person name="Baugh L.R."/>
            <person name="Kiontke K."/>
            <person name="Gunsalus K."/>
            <person name="Fitch D.H."/>
            <person name="Piano F."/>
        </authorList>
    </citation>
    <scope>NUCLEOTIDE SEQUENCE [LARGE SCALE GENOMIC DNA]</scope>
    <source>
        <strain evidence="5">PF1309</strain>
    </source>
</reference>
<evidence type="ECO:0000259" key="4">
    <source>
        <dbReference type="PROSITE" id="PS51670"/>
    </source>
</evidence>
<organism evidence="5 6">
    <name type="scientific">Diploscapter pachys</name>
    <dbReference type="NCBI Taxonomy" id="2018661"/>
    <lineage>
        <taxon>Eukaryota</taxon>
        <taxon>Metazoa</taxon>
        <taxon>Ecdysozoa</taxon>
        <taxon>Nematoda</taxon>
        <taxon>Chromadorea</taxon>
        <taxon>Rhabditida</taxon>
        <taxon>Rhabditina</taxon>
        <taxon>Rhabditomorpha</taxon>
        <taxon>Rhabditoidea</taxon>
        <taxon>Rhabditidae</taxon>
        <taxon>Diploscapter</taxon>
    </lineage>
</organism>
<feature type="domain" description="ShKT" evidence="4">
    <location>
        <begin position="384"/>
        <end position="424"/>
    </location>
</feature>
<dbReference type="Gene3D" id="1.10.10.1870">
    <property type="entry name" value="ShTK domain-like"/>
    <property type="match status" value="1"/>
</dbReference>
<sequence length="424" mass="45529">MMQQIQEMLILSALLINLAKAIIDLDCTVIDSDPASFTFGFPIFAQNGFGCVDKLGSSSCLTFFGSPPLVNTDSPDRATACFTDTGNANGPVVPKIKQFAIENCQATCAYCCIQTPPKCTDKNENIDCSKVTQAMCTDPIWQNFMAEECPATCSLCDFGNCKDLAVDCSADISICTNRNWEAFVKENCQRTCKLCDSIFTTTTTTTPTTTTTSTTTTTTTEPTTTTTEPTTTTSSTTTSTTTPTTTSTTTPTTTTTSATTTTTKAPQTTTTILIGEPQTTVTTPQPQPTTTTTAQQQQTTTTNQRTTTTVVPPTQTPTGPTIPCPNAVDSSASCPIWIKNNFCQSPYYTNADKEKYCAFSCQLCSSQTVSTITTTQRTTPFVSCATAIDSGSNCAAWAQNGYCVSQFYTIEEKRKYCARTCNLC</sequence>
<dbReference type="PANTHER" id="PTHR21724:SF0">
    <property type="entry name" value="SHKT DOMAIN-CONTAINING PROTEIN"/>
    <property type="match status" value="1"/>
</dbReference>
<dbReference type="EMBL" id="LIAE01007859">
    <property type="protein sequence ID" value="PAV76618.1"/>
    <property type="molecule type" value="Genomic_DNA"/>
</dbReference>
<evidence type="ECO:0000256" key="2">
    <source>
        <dbReference type="SAM" id="MobiDB-lite"/>
    </source>
</evidence>
<protein>
    <recommendedName>
        <fullName evidence="4">ShKT domain-containing protein</fullName>
    </recommendedName>
</protein>
<evidence type="ECO:0000256" key="1">
    <source>
        <dbReference type="PROSITE-ProRule" id="PRU01005"/>
    </source>
</evidence>
<feature type="domain" description="ShKT" evidence="4">
    <location>
        <begin position="161"/>
        <end position="195"/>
    </location>
</feature>
<dbReference type="Gene3D" id="1.10.10.1940">
    <property type="match status" value="2"/>
</dbReference>
<feature type="signal peptide" evidence="3">
    <location>
        <begin position="1"/>
        <end position="21"/>
    </location>
</feature>
<dbReference type="SMART" id="SM00254">
    <property type="entry name" value="ShKT"/>
    <property type="match status" value="5"/>
</dbReference>
<keyword evidence="3" id="KW-0732">Signal</keyword>
<accession>A0A2A2KRT6</accession>
<feature type="compositionally biased region" description="Low complexity" evidence="2">
    <location>
        <begin position="205"/>
        <end position="321"/>
    </location>
</feature>
<keyword evidence="1" id="KW-1015">Disulfide bond</keyword>
<feature type="chain" id="PRO_5011996793" description="ShKT domain-containing protein" evidence="3">
    <location>
        <begin position="22"/>
        <end position="424"/>
    </location>
</feature>
<feature type="region of interest" description="Disordered" evidence="2">
    <location>
        <begin position="205"/>
        <end position="322"/>
    </location>
</feature>
<gene>
    <name evidence="5" type="ORF">WR25_04759</name>
</gene>
<proteinExistence type="predicted"/>
<comment type="caution">
    <text evidence="5">The sequence shown here is derived from an EMBL/GenBank/DDBJ whole genome shotgun (WGS) entry which is preliminary data.</text>
</comment>
<evidence type="ECO:0000256" key="3">
    <source>
        <dbReference type="SAM" id="SignalP"/>
    </source>
</evidence>
<dbReference type="Pfam" id="PF01549">
    <property type="entry name" value="ShK"/>
    <property type="match status" value="4"/>
</dbReference>
<dbReference type="AlphaFoldDB" id="A0A2A2KRT6"/>
<dbReference type="Proteomes" id="UP000218231">
    <property type="component" value="Unassembled WGS sequence"/>
</dbReference>
<feature type="disulfide bond" evidence="1">
    <location>
        <begin position="161"/>
        <end position="195"/>
    </location>
</feature>
<evidence type="ECO:0000313" key="5">
    <source>
        <dbReference type="EMBL" id="PAV76618.1"/>
    </source>
</evidence>
<dbReference type="PROSITE" id="PS51670">
    <property type="entry name" value="SHKT"/>
    <property type="match status" value="4"/>
</dbReference>
<dbReference type="InterPro" id="IPR003582">
    <property type="entry name" value="ShKT_dom"/>
</dbReference>
<feature type="domain" description="ShKT" evidence="4">
    <location>
        <begin position="324"/>
        <end position="364"/>
    </location>
</feature>